<organism evidence="1">
    <name type="scientific">Tanacetum cinerariifolium</name>
    <name type="common">Dalmatian daisy</name>
    <name type="synonym">Chrysanthemum cinerariifolium</name>
    <dbReference type="NCBI Taxonomy" id="118510"/>
    <lineage>
        <taxon>Eukaryota</taxon>
        <taxon>Viridiplantae</taxon>
        <taxon>Streptophyta</taxon>
        <taxon>Embryophyta</taxon>
        <taxon>Tracheophyta</taxon>
        <taxon>Spermatophyta</taxon>
        <taxon>Magnoliopsida</taxon>
        <taxon>eudicotyledons</taxon>
        <taxon>Gunneridae</taxon>
        <taxon>Pentapetalae</taxon>
        <taxon>asterids</taxon>
        <taxon>campanulids</taxon>
        <taxon>Asterales</taxon>
        <taxon>Asteraceae</taxon>
        <taxon>Asteroideae</taxon>
        <taxon>Anthemideae</taxon>
        <taxon>Anthemidinae</taxon>
        <taxon>Tanacetum</taxon>
    </lineage>
</organism>
<dbReference type="AlphaFoldDB" id="A0A699KRF9"/>
<reference evidence="1" key="1">
    <citation type="journal article" date="2019" name="Sci. Rep.">
        <title>Draft genome of Tanacetum cinerariifolium, the natural source of mosquito coil.</title>
        <authorList>
            <person name="Yamashiro T."/>
            <person name="Shiraishi A."/>
            <person name="Satake H."/>
            <person name="Nakayama K."/>
        </authorList>
    </citation>
    <scope>NUCLEOTIDE SEQUENCE</scope>
</reference>
<evidence type="ECO:0000313" key="1">
    <source>
        <dbReference type="EMBL" id="GFB02354.1"/>
    </source>
</evidence>
<gene>
    <name evidence="1" type="ORF">Tci_674325</name>
</gene>
<feature type="non-terminal residue" evidence="1">
    <location>
        <position position="275"/>
    </location>
</feature>
<evidence type="ECO:0008006" key="2">
    <source>
        <dbReference type="Google" id="ProtNLM"/>
    </source>
</evidence>
<proteinExistence type="predicted"/>
<dbReference type="EMBL" id="BKCJ010535643">
    <property type="protein sequence ID" value="GFB02354.1"/>
    <property type="molecule type" value="Genomic_DNA"/>
</dbReference>
<comment type="caution">
    <text evidence="1">The sequence shown here is derived from an EMBL/GenBank/DDBJ whole genome shotgun (WGS) entry which is preliminary data.</text>
</comment>
<accession>A0A699KRF9</accession>
<protein>
    <recommendedName>
        <fullName evidence="2">Transposase (Putative), gypsy type</fullName>
    </recommendedName>
</protein>
<sequence length="275" mass="30015">MNALKECNTILEKEKNALDVKVTELEALVVGKECELTDLNSLISFVKSQNDILVDRFDNLYTDFVEMAIHLEEKFYSHLFTTVSGRKWLLTYGMKLVIVKCLNSTEYLSALGAAIGKAIKKGMQDRLSAGIVHGREDRLPNVNFSLLAELKSNKDASVKTVMDILRLEGPLAVKLGLNELQPDVDQLMVHIHRSSAKVVLSATALSLSLNVSNTEGTSDTAPATAYTNMALSTTFASTSSIAPISIDDYKVVGTEDQAVADENVASFPNVDDVEL</sequence>
<name>A0A699KRF9_TANCI</name>